<evidence type="ECO:0008006" key="7">
    <source>
        <dbReference type="Google" id="ProtNLM"/>
    </source>
</evidence>
<keyword evidence="2" id="KW-0349">Heme</keyword>
<dbReference type="InterPro" id="IPR019791">
    <property type="entry name" value="Haem_peroxidase_animal"/>
</dbReference>
<organism evidence="5 6">
    <name type="scientific">Diatraea saccharalis</name>
    <name type="common">sugarcane borer</name>
    <dbReference type="NCBI Taxonomy" id="40085"/>
    <lineage>
        <taxon>Eukaryota</taxon>
        <taxon>Metazoa</taxon>
        <taxon>Ecdysozoa</taxon>
        <taxon>Arthropoda</taxon>
        <taxon>Hexapoda</taxon>
        <taxon>Insecta</taxon>
        <taxon>Pterygota</taxon>
        <taxon>Neoptera</taxon>
        <taxon>Endopterygota</taxon>
        <taxon>Lepidoptera</taxon>
        <taxon>Glossata</taxon>
        <taxon>Ditrysia</taxon>
        <taxon>Pyraloidea</taxon>
        <taxon>Crambidae</taxon>
        <taxon>Crambinae</taxon>
        <taxon>Diatraea</taxon>
    </lineage>
</organism>
<name>A0A9N9RGU7_9NEOP</name>
<dbReference type="GO" id="GO:0046872">
    <property type="term" value="F:metal ion binding"/>
    <property type="evidence" value="ECO:0007669"/>
    <property type="project" value="UniProtKB-KW"/>
</dbReference>
<feature type="compositionally biased region" description="Basic and acidic residues" evidence="3">
    <location>
        <begin position="555"/>
        <end position="567"/>
    </location>
</feature>
<gene>
    <name evidence="5" type="ORF">DIATSA_LOCUS13471</name>
</gene>
<keyword evidence="1" id="KW-0575">Peroxidase</keyword>
<keyword evidence="6" id="KW-1185">Reference proteome</keyword>
<dbReference type="EMBL" id="OU893340">
    <property type="protein sequence ID" value="CAG9796271.1"/>
    <property type="molecule type" value="Genomic_DNA"/>
</dbReference>
<keyword evidence="2" id="KW-0479">Metal-binding</keyword>
<dbReference type="SUPFAM" id="SSF48113">
    <property type="entry name" value="Heme-dependent peroxidases"/>
    <property type="match status" value="1"/>
</dbReference>
<feature type="chain" id="PRO_5040353469" description="Peroxidase" evidence="4">
    <location>
        <begin position="18"/>
        <end position="579"/>
    </location>
</feature>
<dbReference type="AlphaFoldDB" id="A0A9N9RGU7"/>
<evidence type="ECO:0000313" key="6">
    <source>
        <dbReference type="Proteomes" id="UP001153714"/>
    </source>
</evidence>
<dbReference type="GO" id="GO:0020037">
    <property type="term" value="F:heme binding"/>
    <property type="evidence" value="ECO:0007669"/>
    <property type="project" value="InterPro"/>
</dbReference>
<dbReference type="PANTHER" id="PTHR11475">
    <property type="entry name" value="OXIDASE/PEROXIDASE"/>
    <property type="match status" value="1"/>
</dbReference>
<evidence type="ECO:0000313" key="5">
    <source>
        <dbReference type="EMBL" id="CAG9796271.1"/>
    </source>
</evidence>
<dbReference type="GO" id="GO:0006979">
    <property type="term" value="P:response to oxidative stress"/>
    <property type="evidence" value="ECO:0007669"/>
    <property type="project" value="InterPro"/>
</dbReference>
<dbReference type="Proteomes" id="UP001153714">
    <property type="component" value="Chromosome 9"/>
</dbReference>
<dbReference type="InterPro" id="IPR010255">
    <property type="entry name" value="Haem_peroxidase_sf"/>
</dbReference>
<dbReference type="OrthoDB" id="823504at2759"/>
<evidence type="ECO:0000256" key="2">
    <source>
        <dbReference type="PIRSR" id="PIRSR619791-2"/>
    </source>
</evidence>
<evidence type="ECO:0000256" key="4">
    <source>
        <dbReference type="SAM" id="SignalP"/>
    </source>
</evidence>
<reference evidence="5" key="1">
    <citation type="submission" date="2021-12" db="EMBL/GenBank/DDBJ databases">
        <authorList>
            <person name="King R."/>
        </authorList>
    </citation>
    <scope>NUCLEOTIDE SEQUENCE</scope>
</reference>
<dbReference type="Pfam" id="PF03098">
    <property type="entry name" value="An_peroxidase"/>
    <property type="match status" value="1"/>
</dbReference>
<feature type="compositionally biased region" description="Polar residues" evidence="3">
    <location>
        <begin position="568"/>
        <end position="579"/>
    </location>
</feature>
<dbReference type="PRINTS" id="PR00457">
    <property type="entry name" value="ANPEROXIDASE"/>
</dbReference>
<dbReference type="Gene3D" id="1.10.640.10">
    <property type="entry name" value="Haem peroxidase domain superfamily, animal type"/>
    <property type="match status" value="1"/>
</dbReference>
<evidence type="ECO:0000256" key="3">
    <source>
        <dbReference type="SAM" id="MobiDB-lite"/>
    </source>
</evidence>
<keyword evidence="1" id="KW-0560">Oxidoreductase</keyword>
<dbReference type="PANTHER" id="PTHR11475:SF86">
    <property type="entry name" value="PEROXIDASE"/>
    <property type="match status" value="1"/>
</dbReference>
<feature type="signal peptide" evidence="4">
    <location>
        <begin position="1"/>
        <end position="17"/>
    </location>
</feature>
<keyword evidence="2" id="KW-0408">Iron</keyword>
<accession>A0A9N9RGU7</accession>
<dbReference type="PROSITE" id="PS50292">
    <property type="entry name" value="PEROXIDASE_3"/>
    <property type="match status" value="1"/>
</dbReference>
<sequence length="579" mass="66543">MRVRVVCVLFYIHCAYAQVLYDAYFGTPLKNERSTFLNFINATSSCVIRVKPCNQHEGRRVDGTCANPKYPSRGGNTLRTSLNGSDLPSTRLLRTKLLSDGHPTDHNFNNLASHFGVFATIDNIDLTGILRYTPVSDCCVGNTPNRVNPQCISIPVAADDPYLRRTGVRCMNLTRMPTFQERGCISNAIPAERYNLVTPLLDLSVVYGFTNERERQIREYKDGLLISEKRNVAEYPPGTARDCIGNKRPIENICYEFGDTMGGNINSGVTLVTLWFFREHNRLAHKLAEINPCWTDQQLFETARYINIAEWQHLFYYELMADLLGRENAMRTGIIYDTQGYVNDFDENYEPGVYHEYIVGSRWFHTFQDGRSDLYSSRGYYLGSRTAVDDALRSGILELNNTEADLTQGAFRQPSHKFDYVIDPDMAERIAGELHTALDLSAVDIARGRDQGLQPYNQYRKLCGLPYAHKFEDFHDVIFPDKVEQMRRIYYDVNDVDLMAAIYSEKLIDGGFVGPTLFCIIVQNMLQWRRNEIRSCKAIPSMDLTKWTDERCSHKDNKQNDYEKEHMQYSSSPYESWES</sequence>
<protein>
    <recommendedName>
        <fullName evidence="7">Peroxidase</fullName>
    </recommendedName>
</protein>
<keyword evidence="4" id="KW-0732">Signal</keyword>
<proteinExistence type="predicted"/>
<reference evidence="5" key="2">
    <citation type="submission" date="2022-10" db="EMBL/GenBank/DDBJ databases">
        <authorList>
            <consortium name="ENA_rothamsted_submissions"/>
            <consortium name="culmorum"/>
            <person name="King R."/>
        </authorList>
    </citation>
    <scope>NUCLEOTIDE SEQUENCE</scope>
</reference>
<dbReference type="GO" id="GO:0004601">
    <property type="term" value="F:peroxidase activity"/>
    <property type="evidence" value="ECO:0007669"/>
    <property type="project" value="UniProtKB-KW"/>
</dbReference>
<dbReference type="InterPro" id="IPR037120">
    <property type="entry name" value="Haem_peroxidase_sf_animal"/>
</dbReference>
<feature type="region of interest" description="Disordered" evidence="3">
    <location>
        <begin position="555"/>
        <end position="579"/>
    </location>
</feature>
<feature type="binding site" description="axial binding residue" evidence="2">
    <location>
        <position position="365"/>
    </location>
    <ligand>
        <name>heme b</name>
        <dbReference type="ChEBI" id="CHEBI:60344"/>
    </ligand>
    <ligandPart>
        <name>Fe</name>
        <dbReference type="ChEBI" id="CHEBI:18248"/>
    </ligandPart>
</feature>
<evidence type="ECO:0000256" key="1">
    <source>
        <dbReference type="ARBA" id="ARBA00022559"/>
    </source>
</evidence>